<dbReference type="AlphaFoldDB" id="A0A183CUT7"/>
<dbReference type="WBParaSite" id="GPUH_0000022701-mRNA-1">
    <property type="protein sequence ID" value="GPUH_0000022701-mRNA-1"/>
    <property type="gene ID" value="GPUH_0000022701"/>
</dbReference>
<protein>
    <submittedName>
        <fullName evidence="3">Guanylate cyclase domain-containing protein</fullName>
    </submittedName>
</protein>
<gene>
    <name evidence="1" type="ORF">GPUH_LOCUS228</name>
</gene>
<evidence type="ECO:0000313" key="1">
    <source>
        <dbReference type="EMBL" id="VDK27649.1"/>
    </source>
</evidence>
<reference evidence="3" key="1">
    <citation type="submission" date="2016-06" db="UniProtKB">
        <authorList>
            <consortium name="WormBaseParasite"/>
        </authorList>
    </citation>
    <scope>IDENTIFICATION</scope>
</reference>
<evidence type="ECO:0000313" key="3">
    <source>
        <dbReference type="WBParaSite" id="GPUH_0000022701-mRNA-1"/>
    </source>
</evidence>
<accession>A0A183CUT7</accession>
<organism evidence="3">
    <name type="scientific">Gongylonema pulchrum</name>
    <dbReference type="NCBI Taxonomy" id="637853"/>
    <lineage>
        <taxon>Eukaryota</taxon>
        <taxon>Metazoa</taxon>
        <taxon>Ecdysozoa</taxon>
        <taxon>Nematoda</taxon>
        <taxon>Chromadorea</taxon>
        <taxon>Rhabditida</taxon>
        <taxon>Spirurina</taxon>
        <taxon>Spiruromorpha</taxon>
        <taxon>Spiruroidea</taxon>
        <taxon>Gongylonematidae</taxon>
        <taxon>Gongylonema</taxon>
    </lineage>
</organism>
<proteinExistence type="predicted"/>
<dbReference type="Proteomes" id="UP000271098">
    <property type="component" value="Unassembled WGS sequence"/>
</dbReference>
<reference evidence="1 2" key="2">
    <citation type="submission" date="2018-11" db="EMBL/GenBank/DDBJ databases">
        <authorList>
            <consortium name="Pathogen Informatics"/>
        </authorList>
    </citation>
    <scope>NUCLEOTIDE SEQUENCE [LARGE SCALE GENOMIC DNA]</scope>
</reference>
<name>A0A183CUT7_9BILA</name>
<keyword evidence="2" id="KW-1185">Reference proteome</keyword>
<evidence type="ECO:0000313" key="2">
    <source>
        <dbReference type="Proteomes" id="UP000271098"/>
    </source>
</evidence>
<sequence>MQSGSGYDQDMLAHSMPSDKWFRSRGLAKLGIDMEIHLRAFSVNAVFQHLKTASKKVYVTVDEFHDLLRSDRTTSEVLSVFEHRLIETFQNAQGEIK</sequence>
<dbReference type="EMBL" id="UYRT01000171">
    <property type="protein sequence ID" value="VDK27649.1"/>
    <property type="molecule type" value="Genomic_DNA"/>
</dbReference>